<evidence type="ECO:0000259" key="5">
    <source>
        <dbReference type="Pfam" id="PF00248"/>
    </source>
</evidence>
<keyword evidence="3" id="KW-0560">Oxidoreductase</keyword>
<dbReference type="AlphaFoldDB" id="A0A1B8GMC2"/>
<dbReference type="GeneID" id="28838958"/>
<evidence type="ECO:0000256" key="4">
    <source>
        <dbReference type="SAM" id="MobiDB-lite"/>
    </source>
</evidence>
<feature type="compositionally biased region" description="Low complexity" evidence="4">
    <location>
        <begin position="362"/>
        <end position="389"/>
    </location>
</feature>
<keyword evidence="7" id="KW-1185">Reference proteome</keyword>
<sequence>MAWEEPRKTGMLYRKVGNSGLHVSVLGLGGWLTFGGHVENEKTAAVMKQAYDCGINFFDTAESYSAGQSEIAMGKAIKKYGWKRNDLVISAKLNWGGAYGEILVNNHGLSRKHIIEGLSASLERLQLSYVDIIYAHQPDRLTPMEETVRAFNHVINQGQALYWGTSKWSADEITEACGIAKQLGMIGPIVEQPCYNVLERTKVEGEFQRLYTRCGIGLTTFSPLKMGMLSGKYEGAKTLPSGSRFAESEDKFAVFMKGQVGGEDWNTTVEKVTKLKPIAQRLGVTQSQLALAWCLKNENVASVITGASRPEQIVENVKCLQILDKLTLEIPVLVGALLASESCYRPACSIPVRPRVLAASPSASLPASSPAPAVPPAAATALPSAQPMAPAVDPKRIRLADRSNNDVRKAISPEVRETTIPEHRGVRNIISGHNRAVSMPILPMTVYESIHQGFHPPTRTPTTLHEEISTLINDQYGPGPAEQDEDTPMIPDNLTNNSAESYRRYAAQPYVATSPSFGSSISITRATVNSTGPSNNTAAVDFAAGNTSPTNETSEAEFRAASQRAAAATRAACLLIRNAPNFNVAETWMEDLNNDLEDVIEDEHEFSMEIYRPNEN</sequence>
<feature type="domain" description="NADP-dependent oxidoreductase" evidence="5">
    <location>
        <begin position="26"/>
        <end position="321"/>
    </location>
</feature>
<feature type="region of interest" description="Disordered" evidence="4">
    <location>
        <begin position="362"/>
        <end position="393"/>
    </location>
</feature>
<name>A0A1B8GMC2_9PEZI</name>
<evidence type="ECO:0000256" key="1">
    <source>
        <dbReference type="ARBA" id="ARBA00006515"/>
    </source>
</evidence>
<evidence type="ECO:0000313" key="7">
    <source>
        <dbReference type="Proteomes" id="UP000091956"/>
    </source>
</evidence>
<dbReference type="STRING" id="342668.A0A1B8GMC2"/>
<comment type="similarity">
    <text evidence="1">Belongs to the shaker potassium channel beta subunit family.</text>
</comment>
<dbReference type="RefSeq" id="XP_018130671.2">
    <property type="nucleotide sequence ID" value="XM_018275035.2"/>
</dbReference>
<protein>
    <recommendedName>
        <fullName evidence="5">NADP-dependent oxidoreductase domain-containing protein</fullName>
    </recommendedName>
</protein>
<proteinExistence type="inferred from homology"/>
<dbReference type="Gene3D" id="3.20.20.100">
    <property type="entry name" value="NADP-dependent oxidoreductase domain"/>
    <property type="match status" value="1"/>
</dbReference>
<dbReference type="SUPFAM" id="SSF51430">
    <property type="entry name" value="NAD(P)-linked oxidoreductase"/>
    <property type="match status" value="1"/>
</dbReference>
<evidence type="ECO:0000256" key="3">
    <source>
        <dbReference type="ARBA" id="ARBA00023002"/>
    </source>
</evidence>
<evidence type="ECO:0000256" key="2">
    <source>
        <dbReference type="ARBA" id="ARBA00022857"/>
    </source>
</evidence>
<keyword evidence="2" id="KW-0521">NADP</keyword>
<reference evidence="6 7" key="1">
    <citation type="submission" date="2016-03" db="EMBL/GenBank/DDBJ databases">
        <title>Comparative genomics of Pseudogymnoascus destructans, the fungus causing white-nose syndrome of bats.</title>
        <authorList>
            <person name="Palmer J.M."/>
            <person name="Drees K.P."/>
            <person name="Foster J.T."/>
            <person name="Lindner D.L."/>
        </authorList>
    </citation>
    <scope>NUCLEOTIDE SEQUENCE [LARGE SCALE GENOMIC DNA]</scope>
    <source>
        <strain evidence="6 7">UAMH 10579</strain>
    </source>
</reference>
<evidence type="ECO:0000313" key="6">
    <source>
        <dbReference type="EMBL" id="OBT96938.2"/>
    </source>
</evidence>
<dbReference type="Proteomes" id="UP000091956">
    <property type="component" value="Unassembled WGS sequence"/>
</dbReference>
<dbReference type="PRINTS" id="PR01577">
    <property type="entry name" value="KCNABCHANNEL"/>
</dbReference>
<dbReference type="Pfam" id="PF00248">
    <property type="entry name" value="Aldo_ket_red"/>
    <property type="match status" value="1"/>
</dbReference>
<dbReference type="PANTHER" id="PTHR43150">
    <property type="entry name" value="HYPERKINETIC, ISOFORM M"/>
    <property type="match status" value="1"/>
</dbReference>
<reference evidence="7" key="2">
    <citation type="journal article" date="2018" name="Nat. Commun.">
        <title>Extreme sensitivity to ultraviolet light in the fungal pathogen causing white-nose syndrome of bats.</title>
        <authorList>
            <person name="Palmer J.M."/>
            <person name="Drees K.P."/>
            <person name="Foster J.T."/>
            <person name="Lindner D.L."/>
        </authorList>
    </citation>
    <scope>NUCLEOTIDE SEQUENCE [LARGE SCALE GENOMIC DNA]</scope>
    <source>
        <strain evidence="7">UAMH 10579</strain>
    </source>
</reference>
<dbReference type="InterPro" id="IPR023210">
    <property type="entry name" value="NADP_OxRdtase_dom"/>
</dbReference>
<dbReference type="InterPro" id="IPR036812">
    <property type="entry name" value="NAD(P)_OxRdtase_dom_sf"/>
</dbReference>
<dbReference type="InterPro" id="IPR005399">
    <property type="entry name" value="K_chnl_volt-dep_bsu_KCNAB-rel"/>
</dbReference>
<dbReference type="EMBL" id="KV460225">
    <property type="protein sequence ID" value="OBT96938.2"/>
    <property type="molecule type" value="Genomic_DNA"/>
</dbReference>
<gene>
    <name evidence="6" type="ORF">VE01_05572</name>
</gene>
<dbReference type="PANTHER" id="PTHR43150:SF6">
    <property type="entry name" value="VIC POTASSIUM ION CHANNEL, BETA SUBUNIT (EUROFUNG)"/>
    <property type="match status" value="1"/>
</dbReference>
<accession>A0A1B8GMC2</accession>
<organism evidence="6 7">
    <name type="scientific">Pseudogymnoascus verrucosus</name>
    <dbReference type="NCBI Taxonomy" id="342668"/>
    <lineage>
        <taxon>Eukaryota</taxon>
        <taxon>Fungi</taxon>
        <taxon>Dikarya</taxon>
        <taxon>Ascomycota</taxon>
        <taxon>Pezizomycotina</taxon>
        <taxon>Leotiomycetes</taxon>
        <taxon>Thelebolales</taxon>
        <taxon>Thelebolaceae</taxon>
        <taxon>Pseudogymnoascus</taxon>
    </lineage>
</organism>
<dbReference type="GO" id="GO:0016491">
    <property type="term" value="F:oxidoreductase activity"/>
    <property type="evidence" value="ECO:0007669"/>
    <property type="project" value="UniProtKB-KW"/>
</dbReference>